<sequence length="200" mass="23156">MSQEFLAICYFFSSLEDTILPENPVRFIDAFVEALSLQTLGFSVQNFKSEGRPSFDTKIFLKIYLHGYLNGLRSSRKLEKECARNIELQRLLCTITPNYQSISDFRKHNSSGLKNLFKLFVSFLKDADLIGCEIIAIDGTKSRAHNSRKANFNKKKIERYLVYIEERTQEYLAELAKNDLQDNSFTISTITEKNRAIKKK</sequence>
<organism evidence="2 3">
    <name type="scientific">Flavobacterium cellulosilyticum</name>
    <dbReference type="NCBI Taxonomy" id="2541731"/>
    <lineage>
        <taxon>Bacteria</taxon>
        <taxon>Pseudomonadati</taxon>
        <taxon>Bacteroidota</taxon>
        <taxon>Flavobacteriia</taxon>
        <taxon>Flavobacteriales</taxon>
        <taxon>Flavobacteriaceae</taxon>
        <taxon>Flavobacterium</taxon>
    </lineage>
</organism>
<proteinExistence type="predicted"/>
<evidence type="ECO:0000313" key="2">
    <source>
        <dbReference type="EMBL" id="TDD97535.1"/>
    </source>
</evidence>
<dbReference type="AlphaFoldDB" id="A0A4R5CDF8"/>
<dbReference type="PANTHER" id="PTHR33408">
    <property type="entry name" value="TRANSPOSASE"/>
    <property type="match status" value="1"/>
</dbReference>
<protein>
    <submittedName>
        <fullName evidence="2">Transposase</fullName>
    </submittedName>
</protein>
<dbReference type="OrthoDB" id="1121830at2"/>
<name>A0A4R5CDF8_9FLAO</name>
<keyword evidence="3" id="KW-1185">Reference proteome</keyword>
<comment type="caution">
    <text evidence="2">The sequence shown here is derived from an EMBL/GenBank/DDBJ whole genome shotgun (WGS) entry which is preliminary data.</text>
</comment>
<evidence type="ECO:0000313" key="3">
    <source>
        <dbReference type="Proteomes" id="UP000295479"/>
    </source>
</evidence>
<dbReference type="PANTHER" id="PTHR33408:SF2">
    <property type="entry name" value="TRANSPOSASE DDE DOMAIN-CONTAINING PROTEIN"/>
    <property type="match status" value="1"/>
</dbReference>
<reference evidence="2 3" key="1">
    <citation type="submission" date="2019-03" db="EMBL/GenBank/DDBJ databases">
        <title>Flavobacterium AR-3-4 sp. nov. isolated from arctic soil.</title>
        <authorList>
            <person name="Chaudhary D.K."/>
        </authorList>
    </citation>
    <scope>NUCLEOTIDE SEQUENCE [LARGE SCALE GENOMIC DNA]</scope>
    <source>
        <strain evidence="2 3">AR-3-4</strain>
    </source>
</reference>
<dbReference type="EMBL" id="SMFK01000004">
    <property type="protein sequence ID" value="TDD97535.1"/>
    <property type="molecule type" value="Genomic_DNA"/>
</dbReference>
<dbReference type="Proteomes" id="UP000295479">
    <property type="component" value="Unassembled WGS sequence"/>
</dbReference>
<evidence type="ECO:0000259" key="1">
    <source>
        <dbReference type="Pfam" id="PF05598"/>
    </source>
</evidence>
<dbReference type="Pfam" id="PF05598">
    <property type="entry name" value="DUF772"/>
    <property type="match status" value="1"/>
</dbReference>
<dbReference type="InterPro" id="IPR008490">
    <property type="entry name" value="Transposase_InsH_N"/>
</dbReference>
<feature type="domain" description="Transposase InsH N-terminal" evidence="1">
    <location>
        <begin position="14"/>
        <end position="107"/>
    </location>
</feature>
<gene>
    <name evidence="2" type="ORF">E0F76_09435</name>
</gene>
<accession>A0A4R5CDF8</accession>